<proteinExistence type="predicted"/>
<dbReference type="Gene3D" id="3.30.70.1290">
    <property type="entry name" value="Transposase IS200-like"/>
    <property type="match status" value="1"/>
</dbReference>
<dbReference type="GO" id="GO:0004803">
    <property type="term" value="F:transposase activity"/>
    <property type="evidence" value="ECO:0007669"/>
    <property type="project" value="InterPro"/>
</dbReference>
<dbReference type="InterPro" id="IPR002686">
    <property type="entry name" value="Transposase_17"/>
</dbReference>
<dbReference type="GO" id="GO:0003677">
    <property type="term" value="F:DNA binding"/>
    <property type="evidence" value="ECO:0007669"/>
    <property type="project" value="InterPro"/>
</dbReference>
<name>A0A1I4XS63_9PROT</name>
<keyword evidence="3" id="KW-1185">Reference proteome</keyword>
<gene>
    <name evidence="2" type="ORF">SAMN05421863_11752</name>
</gene>
<dbReference type="Proteomes" id="UP000183287">
    <property type="component" value="Unassembled WGS sequence"/>
</dbReference>
<sequence>MKDYQSLAHTTWDCKYYVVSITKRKKKVIFGVIRKHLRTIFHELAEQKECQIVEGHI</sequence>
<dbReference type="InterPro" id="IPR036515">
    <property type="entry name" value="Transposase_17_sf"/>
</dbReference>
<feature type="domain" description="Transposase IS200-like" evidence="1">
    <location>
        <begin position="11"/>
        <end position="56"/>
    </location>
</feature>
<dbReference type="AlphaFoldDB" id="A0A1I4XS63"/>
<protein>
    <submittedName>
        <fullName evidence="2">Putative transposase</fullName>
    </submittedName>
</protein>
<dbReference type="EMBL" id="FOUB01000175">
    <property type="protein sequence ID" value="SFN28662.1"/>
    <property type="molecule type" value="Genomic_DNA"/>
</dbReference>
<dbReference type="OrthoDB" id="9798161at2"/>
<accession>A0A1I4XS63</accession>
<organism evidence="2 3">
    <name type="scientific">Nitrosomonas communis</name>
    <dbReference type="NCBI Taxonomy" id="44574"/>
    <lineage>
        <taxon>Bacteria</taxon>
        <taxon>Pseudomonadati</taxon>
        <taxon>Pseudomonadota</taxon>
        <taxon>Betaproteobacteria</taxon>
        <taxon>Nitrosomonadales</taxon>
        <taxon>Nitrosomonadaceae</taxon>
        <taxon>Nitrosomonas</taxon>
    </lineage>
</organism>
<evidence type="ECO:0000313" key="3">
    <source>
        <dbReference type="Proteomes" id="UP000183287"/>
    </source>
</evidence>
<reference evidence="3" key="1">
    <citation type="submission" date="2016-10" db="EMBL/GenBank/DDBJ databases">
        <authorList>
            <person name="Varghese N."/>
            <person name="Submissions S."/>
        </authorList>
    </citation>
    <scope>NUCLEOTIDE SEQUENCE [LARGE SCALE GENOMIC DNA]</scope>
    <source>
        <strain evidence="3">Nm44</strain>
    </source>
</reference>
<evidence type="ECO:0000259" key="1">
    <source>
        <dbReference type="Pfam" id="PF01797"/>
    </source>
</evidence>
<dbReference type="GO" id="GO:0006313">
    <property type="term" value="P:DNA transposition"/>
    <property type="evidence" value="ECO:0007669"/>
    <property type="project" value="InterPro"/>
</dbReference>
<evidence type="ECO:0000313" key="2">
    <source>
        <dbReference type="EMBL" id="SFN28662.1"/>
    </source>
</evidence>
<dbReference type="SUPFAM" id="SSF143422">
    <property type="entry name" value="Transposase IS200-like"/>
    <property type="match status" value="1"/>
</dbReference>
<dbReference type="Pfam" id="PF01797">
    <property type="entry name" value="Y1_Tnp"/>
    <property type="match status" value="1"/>
</dbReference>